<dbReference type="PRINTS" id="PR00164">
    <property type="entry name" value="ABC2TRNSPORT"/>
</dbReference>
<evidence type="ECO:0000256" key="3">
    <source>
        <dbReference type="ARBA" id="ARBA00022989"/>
    </source>
</evidence>
<dbReference type="GO" id="GO:0043190">
    <property type="term" value="C:ATP-binding cassette (ABC) transporter complex"/>
    <property type="evidence" value="ECO:0007669"/>
    <property type="project" value="InterPro"/>
</dbReference>
<dbReference type="PANTHER" id="PTHR43229">
    <property type="entry name" value="NODULATION PROTEIN J"/>
    <property type="match status" value="1"/>
</dbReference>
<dbReference type="Proteomes" id="UP000494260">
    <property type="component" value="Unassembled WGS sequence"/>
</dbReference>
<organism evidence="7 8">
    <name type="scientific">Burkholderia lata (strain ATCC 17760 / DSM 23089 / LMG 22485 / NCIMB 9086 / R18194 / 383)</name>
    <dbReference type="NCBI Taxonomy" id="482957"/>
    <lineage>
        <taxon>Bacteria</taxon>
        <taxon>Pseudomonadati</taxon>
        <taxon>Pseudomonadota</taxon>
        <taxon>Betaproteobacteria</taxon>
        <taxon>Burkholderiales</taxon>
        <taxon>Burkholderiaceae</taxon>
        <taxon>Burkholderia</taxon>
        <taxon>Burkholderia cepacia complex</taxon>
    </lineage>
</organism>
<dbReference type="InterPro" id="IPR047817">
    <property type="entry name" value="ABC2_TM_bact-type"/>
</dbReference>
<evidence type="ECO:0000259" key="6">
    <source>
        <dbReference type="PROSITE" id="PS51012"/>
    </source>
</evidence>
<dbReference type="InterPro" id="IPR051784">
    <property type="entry name" value="Nod_factor_ABC_transporter"/>
</dbReference>
<feature type="transmembrane region" description="Helical" evidence="5">
    <location>
        <begin position="249"/>
        <end position="271"/>
    </location>
</feature>
<comment type="caution">
    <text evidence="5">Lacks conserved residue(s) required for the propagation of feature annotation.</text>
</comment>
<keyword evidence="2 5" id="KW-0812">Transmembrane</keyword>
<keyword evidence="5" id="KW-1003">Cell membrane</keyword>
<dbReference type="PIRSF" id="PIRSF006648">
    <property type="entry name" value="DrrB"/>
    <property type="match status" value="1"/>
</dbReference>
<evidence type="ECO:0000313" key="8">
    <source>
        <dbReference type="Proteomes" id="UP000494260"/>
    </source>
</evidence>
<dbReference type="Pfam" id="PF01061">
    <property type="entry name" value="ABC2_membrane"/>
    <property type="match status" value="1"/>
</dbReference>
<keyword evidence="4 5" id="KW-0472">Membrane</keyword>
<dbReference type="PROSITE" id="PS51012">
    <property type="entry name" value="ABC_TM2"/>
    <property type="match status" value="1"/>
</dbReference>
<feature type="transmembrane region" description="Helical" evidence="5">
    <location>
        <begin position="194"/>
        <end position="213"/>
    </location>
</feature>
<evidence type="ECO:0000256" key="5">
    <source>
        <dbReference type="RuleBase" id="RU361157"/>
    </source>
</evidence>
<evidence type="ECO:0000256" key="1">
    <source>
        <dbReference type="ARBA" id="ARBA00004141"/>
    </source>
</evidence>
<dbReference type="AlphaFoldDB" id="A0A6P2TTI6"/>
<evidence type="ECO:0000313" key="7">
    <source>
        <dbReference type="EMBL" id="VWC60658.1"/>
    </source>
</evidence>
<dbReference type="GO" id="GO:0140359">
    <property type="term" value="F:ABC-type transporter activity"/>
    <property type="evidence" value="ECO:0007669"/>
    <property type="project" value="InterPro"/>
</dbReference>
<dbReference type="InterPro" id="IPR013525">
    <property type="entry name" value="ABC2_TM"/>
</dbReference>
<evidence type="ECO:0000256" key="2">
    <source>
        <dbReference type="ARBA" id="ARBA00022692"/>
    </source>
</evidence>
<proteinExistence type="inferred from homology"/>
<dbReference type="EMBL" id="CABVQH010000004">
    <property type="protein sequence ID" value="VWC60658.1"/>
    <property type="molecule type" value="Genomic_DNA"/>
</dbReference>
<feature type="transmembrane region" description="Helical" evidence="5">
    <location>
        <begin position="88"/>
        <end position="106"/>
    </location>
</feature>
<keyword evidence="3 5" id="KW-1133">Transmembrane helix</keyword>
<accession>A0A6P2TTI6</accession>
<reference evidence="7 8" key="1">
    <citation type="submission" date="2019-09" db="EMBL/GenBank/DDBJ databases">
        <authorList>
            <person name="Depoorter E."/>
        </authorList>
    </citation>
    <scope>NUCLEOTIDE SEQUENCE [LARGE SCALE GENOMIC DNA]</scope>
    <source>
        <strain evidence="7">R-18109</strain>
    </source>
</reference>
<dbReference type="PANTHER" id="PTHR43229:SF2">
    <property type="entry name" value="NODULATION PROTEIN J"/>
    <property type="match status" value="1"/>
</dbReference>
<dbReference type="RefSeq" id="WP_174949909.1">
    <property type="nucleotide sequence ID" value="NZ_CABVQH010000004.1"/>
</dbReference>
<protein>
    <recommendedName>
        <fullName evidence="5">Transport permease protein</fullName>
    </recommendedName>
</protein>
<sequence>MKPPKPASPLAGSVEPGPAARPAVIRFAAKTLAIADMEVRKLRHDPTELATRAVQPALWLLIFGQVMSRARLIETGGLPYLDFITPGILAQSVLFIAIFNGISVIWEKDLGIVHKFLASPTPRAALVLGKALGGGVRALVQAAVVIALAALLGVRLNTGPQAWAGLVLFVVLGAAVFSSFSLIIACLVKTRERFMGVGQLLTMPLFFASNAIYPTAMMPRALQVISHLNPLTYQVDALRTLLLPGFSSAVPYGLGADFVILTATLAALVAISARMYPHIAQ</sequence>
<feature type="transmembrane region" description="Helical" evidence="5">
    <location>
        <begin position="162"/>
        <end position="187"/>
    </location>
</feature>
<evidence type="ECO:0000256" key="4">
    <source>
        <dbReference type="ARBA" id="ARBA00023136"/>
    </source>
</evidence>
<comment type="subcellular location">
    <subcellularLocation>
        <location evidence="5">Cell inner membrane</location>
        <topology evidence="5">Multi-pass membrane protein</topology>
    </subcellularLocation>
    <subcellularLocation>
        <location evidence="1">Membrane</location>
        <topology evidence="1">Multi-pass membrane protein</topology>
    </subcellularLocation>
</comment>
<dbReference type="InterPro" id="IPR000412">
    <property type="entry name" value="ABC_2_transport"/>
</dbReference>
<keyword evidence="5" id="KW-0813">Transport</keyword>
<name>A0A6P2TTI6_BURL3</name>
<feature type="transmembrane region" description="Helical" evidence="5">
    <location>
        <begin position="138"/>
        <end position="156"/>
    </location>
</feature>
<feature type="domain" description="ABC transmembrane type-2" evidence="6">
    <location>
        <begin position="47"/>
        <end position="279"/>
    </location>
</feature>
<gene>
    <name evidence="7" type="ORF">BLA18109_01518</name>
</gene>
<comment type="similarity">
    <text evidence="5">Belongs to the ABC-2 integral membrane protein family.</text>
</comment>